<evidence type="ECO:0000259" key="7">
    <source>
        <dbReference type="Pfam" id="PF25371"/>
    </source>
</evidence>
<keyword evidence="2 8" id="KW-0489">Methyltransferase</keyword>
<dbReference type="KEGG" id="arf:AR1Y2_2843"/>
<evidence type="ECO:0000256" key="5">
    <source>
        <dbReference type="ARBA" id="ARBA00023098"/>
    </source>
</evidence>
<evidence type="ECO:0000256" key="3">
    <source>
        <dbReference type="ARBA" id="ARBA00022679"/>
    </source>
</evidence>
<name>A0A4P8IHK3_9FIRM</name>
<keyword evidence="3 8" id="KW-0808">Transferase</keyword>
<comment type="similarity">
    <text evidence="1">Belongs to the CFA/CMAS family.</text>
</comment>
<accession>A0A4P8IHK3</accession>
<dbReference type="CDD" id="cd02440">
    <property type="entry name" value="AdoMet_MTases"/>
    <property type="match status" value="1"/>
</dbReference>
<evidence type="ECO:0000313" key="9">
    <source>
        <dbReference type="Proteomes" id="UP000298653"/>
    </source>
</evidence>
<dbReference type="EC" id="2.1.1.79" evidence="8"/>
<dbReference type="PIRSF" id="PIRSF003085">
    <property type="entry name" value="CMAS"/>
    <property type="match status" value="1"/>
</dbReference>
<protein>
    <submittedName>
        <fullName evidence="8">Cyclopropane-fatty-acyl-phospholipid synthase</fullName>
        <ecNumber evidence="8">2.1.1.79</ecNumber>
    </submittedName>
</protein>
<evidence type="ECO:0000256" key="1">
    <source>
        <dbReference type="ARBA" id="ARBA00010815"/>
    </source>
</evidence>
<dbReference type="Gene3D" id="3.40.50.150">
    <property type="entry name" value="Vaccinia Virus protein VP39"/>
    <property type="match status" value="1"/>
</dbReference>
<keyword evidence="5" id="KW-0443">Lipid metabolism</keyword>
<dbReference type="InterPro" id="IPR057206">
    <property type="entry name" value="DUF7884"/>
</dbReference>
<feature type="domain" description="DUF7884" evidence="7">
    <location>
        <begin position="45"/>
        <end position="98"/>
    </location>
</feature>
<reference evidence="8 9" key="1">
    <citation type="submission" date="2019-05" db="EMBL/GenBank/DDBJ databases">
        <title>Complete genome sequencing of Anaerostipes rhamnosivorans.</title>
        <authorList>
            <person name="Bui T.P.N."/>
            <person name="de Vos W.M."/>
        </authorList>
    </citation>
    <scope>NUCLEOTIDE SEQUENCE [LARGE SCALE GENOMIC DNA]</scope>
    <source>
        <strain evidence="8 9">1y2</strain>
    </source>
</reference>
<sequence length="408" mass="47857">MEFCQYSKYITYVGKGVAEQMKLEEKAILHFLDRFDQTPFLVKIKEEEYSIGDGEPRFSIIFKKEPDLKEMMTSTSLALGEAYMRGDLEIDGDLYQALYYFLGQMGNFSVDTRVLRKLMFPSLGRRKQKEDVSSHYDLGNDFYSLWLDETLNYSCGFFESESDTLYEAQKHKTERILAKLNLKEGMELLDIGCGWGYLLIEAAKKYKIRGTGITLSREQQQGFQKRIEQEGLTDYLQVELMDYRDLPGYKKKFDRVVSVGMLEHVGRDHYELFFQCIKRAMKPGGVFLLHFISALEEHPGDPWMKKYIFPGGVIPSLREIVDLGSKYRFYLLDAESLRRHYNRTLLCWDKNFNEHRAEIEEKFGETFARMWDLYLCACASTFQNGIIDLHQLLFTNGINNDLPMTRWY</sequence>
<evidence type="ECO:0000256" key="2">
    <source>
        <dbReference type="ARBA" id="ARBA00022603"/>
    </source>
</evidence>
<dbReference type="GO" id="GO:0008825">
    <property type="term" value="F:cyclopropane-fatty-acyl-phospholipid synthase activity"/>
    <property type="evidence" value="ECO:0007669"/>
    <property type="project" value="UniProtKB-EC"/>
</dbReference>
<dbReference type="InterPro" id="IPR050723">
    <property type="entry name" value="CFA/CMAS"/>
</dbReference>
<evidence type="ECO:0000256" key="6">
    <source>
        <dbReference type="PIRSR" id="PIRSR003085-1"/>
    </source>
</evidence>
<evidence type="ECO:0000256" key="4">
    <source>
        <dbReference type="ARBA" id="ARBA00022691"/>
    </source>
</evidence>
<dbReference type="EMBL" id="CP040058">
    <property type="protein sequence ID" value="QCP36297.1"/>
    <property type="molecule type" value="Genomic_DNA"/>
</dbReference>
<dbReference type="AlphaFoldDB" id="A0A4P8IHK3"/>
<feature type="active site" evidence="6">
    <location>
        <position position="378"/>
    </location>
</feature>
<evidence type="ECO:0000313" key="8">
    <source>
        <dbReference type="EMBL" id="QCP36297.1"/>
    </source>
</evidence>
<organism evidence="8 9">
    <name type="scientific">Anaerostipes rhamnosivorans</name>
    <dbReference type="NCBI Taxonomy" id="1229621"/>
    <lineage>
        <taxon>Bacteria</taxon>
        <taxon>Bacillati</taxon>
        <taxon>Bacillota</taxon>
        <taxon>Clostridia</taxon>
        <taxon>Lachnospirales</taxon>
        <taxon>Lachnospiraceae</taxon>
        <taxon>Anaerostipes</taxon>
    </lineage>
</organism>
<keyword evidence="9" id="KW-1185">Reference proteome</keyword>
<keyword evidence="4" id="KW-0949">S-adenosyl-L-methionine</keyword>
<dbReference type="SUPFAM" id="SSF53335">
    <property type="entry name" value="S-adenosyl-L-methionine-dependent methyltransferases"/>
    <property type="match status" value="1"/>
</dbReference>
<dbReference type="GO" id="GO:0032259">
    <property type="term" value="P:methylation"/>
    <property type="evidence" value="ECO:0007669"/>
    <property type="project" value="UniProtKB-KW"/>
</dbReference>
<dbReference type="GO" id="GO:0008610">
    <property type="term" value="P:lipid biosynthetic process"/>
    <property type="evidence" value="ECO:0007669"/>
    <property type="project" value="InterPro"/>
</dbReference>
<proteinExistence type="inferred from homology"/>
<dbReference type="PANTHER" id="PTHR43667:SF1">
    <property type="entry name" value="CYCLOPROPANE-FATTY-ACYL-PHOSPHOLIPID SYNTHASE"/>
    <property type="match status" value="1"/>
</dbReference>
<dbReference type="InterPro" id="IPR003333">
    <property type="entry name" value="CMAS"/>
</dbReference>
<gene>
    <name evidence="8" type="ORF">AR1Y2_2843</name>
</gene>
<dbReference type="Proteomes" id="UP000298653">
    <property type="component" value="Chromosome"/>
</dbReference>
<dbReference type="Pfam" id="PF25371">
    <property type="entry name" value="DUF7884"/>
    <property type="match status" value="1"/>
</dbReference>
<dbReference type="Pfam" id="PF02353">
    <property type="entry name" value="CMAS"/>
    <property type="match status" value="1"/>
</dbReference>
<dbReference type="PANTHER" id="PTHR43667">
    <property type="entry name" value="CYCLOPROPANE-FATTY-ACYL-PHOSPHOLIPID SYNTHASE"/>
    <property type="match status" value="1"/>
</dbReference>
<dbReference type="InterPro" id="IPR029063">
    <property type="entry name" value="SAM-dependent_MTases_sf"/>
</dbReference>